<keyword evidence="2" id="KW-1185">Reference proteome</keyword>
<reference evidence="1 2" key="1">
    <citation type="submission" date="2018-04" db="EMBL/GenBank/DDBJ databases">
        <title>The genome of golden apple snail Pomacea canaliculata provides insight into stress tolerance and invasive adaptation.</title>
        <authorList>
            <person name="Liu C."/>
            <person name="Liu B."/>
            <person name="Ren Y."/>
            <person name="Zhang Y."/>
            <person name="Wang H."/>
            <person name="Li S."/>
            <person name="Jiang F."/>
            <person name="Yin L."/>
            <person name="Zhang G."/>
            <person name="Qian W."/>
            <person name="Fan W."/>
        </authorList>
    </citation>
    <scope>NUCLEOTIDE SEQUENCE [LARGE SCALE GENOMIC DNA]</scope>
    <source>
        <strain evidence="1">SZHN2017</strain>
        <tissue evidence="1">Muscle</tissue>
    </source>
</reference>
<dbReference type="Proteomes" id="UP000245119">
    <property type="component" value="Linkage Group LG12"/>
</dbReference>
<sequence length="132" mass="14522">MWSEESEAENGEVRVPVSQLRGERFDSRKKSAWQTLAGMTEHNTKKDMSTTSGHYANNLYSSCHLNQSQTEEDQQARCGNGMFSHTSSSALTRVAVVSSCSAVAFTGVLLQDSCTARLPIATFSPCSEEKRH</sequence>
<dbReference type="AlphaFoldDB" id="A0A2T7NHU7"/>
<accession>A0A2T7NHU7</accession>
<protein>
    <submittedName>
        <fullName evidence="1">Uncharacterized protein</fullName>
    </submittedName>
</protein>
<comment type="caution">
    <text evidence="1">The sequence shown here is derived from an EMBL/GenBank/DDBJ whole genome shotgun (WGS) entry which is preliminary data.</text>
</comment>
<organism evidence="1 2">
    <name type="scientific">Pomacea canaliculata</name>
    <name type="common">Golden apple snail</name>
    <dbReference type="NCBI Taxonomy" id="400727"/>
    <lineage>
        <taxon>Eukaryota</taxon>
        <taxon>Metazoa</taxon>
        <taxon>Spiralia</taxon>
        <taxon>Lophotrochozoa</taxon>
        <taxon>Mollusca</taxon>
        <taxon>Gastropoda</taxon>
        <taxon>Caenogastropoda</taxon>
        <taxon>Architaenioglossa</taxon>
        <taxon>Ampullarioidea</taxon>
        <taxon>Ampullariidae</taxon>
        <taxon>Pomacea</taxon>
    </lineage>
</organism>
<name>A0A2T7NHU7_POMCA</name>
<dbReference type="EMBL" id="PZQS01000012">
    <property type="protein sequence ID" value="PVD20751.1"/>
    <property type="molecule type" value="Genomic_DNA"/>
</dbReference>
<proteinExistence type="predicted"/>
<evidence type="ECO:0000313" key="2">
    <source>
        <dbReference type="Proteomes" id="UP000245119"/>
    </source>
</evidence>
<evidence type="ECO:0000313" key="1">
    <source>
        <dbReference type="EMBL" id="PVD20751.1"/>
    </source>
</evidence>
<gene>
    <name evidence="1" type="ORF">C0Q70_18912</name>
</gene>